<dbReference type="InterPro" id="IPR052055">
    <property type="entry name" value="Hepadnavirus_pol/RT"/>
</dbReference>
<feature type="non-terminal residue" evidence="2">
    <location>
        <position position="708"/>
    </location>
</feature>
<dbReference type="SUPFAM" id="SSF56672">
    <property type="entry name" value="DNA/RNA polymerases"/>
    <property type="match status" value="1"/>
</dbReference>
<proteinExistence type="predicted"/>
<evidence type="ECO:0000313" key="3">
    <source>
        <dbReference type="Proteomes" id="UP000051952"/>
    </source>
</evidence>
<feature type="region of interest" description="Disordered" evidence="1">
    <location>
        <begin position="57"/>
        <end position="96"/>
    </location>
</feature>
<name>A0A0S4IJ36_BODSA</name>
<evidence type="ECO:0000256" key="1">
    <source>
        <dbReference type="SAM" id="MobiDB-lite"/>
    </source>
</evidence>
<organism evidence="2 3">
    <name type="scientific">Bodo saltans</name>
    <name type="common">Flagellated protozoan</name>
    <dbReference type="NCBI Taxonomy" id="75058"/>
    <lineage>
        <taxon>Eukaryota</taxon>
        <taxon>Discoba</taxon>
        <taxon>Euglenozoa</taxon>
        <taxon>Kinetoplastea</taxon>
        <taxon>Metakinetoplastina</taxon>
        <taxon>Eubodonida</taxon>
        <taxon>Bodonidae</taxon>
        <taxon>Bodo</taxon>
    </lineage>
</organism>
<sequence length="708" mass="79354">MVHDEPSPGICSQLGSTRFEGDNTRNIHSLSPGRTSAVPQEVQDHSQIARPAEDFAGGSVETEEVESSPFDIHGHQDKGSPTTEKVPTGSPVPIVTTRGQHAFPTARELQRRYGRMGGPNATAQNSSTNRCGSFSDFVVGGHSTSEEIRERLETLRQTLLSSSGVGAQEVVTIQGHKMSLDEEGWNSSYVPCRHSPPTNSPFDTSHVGRVFAAIHRRKIARRKSTIFAKLFACDYDYTNACVWVTVKNTEQHRHSTKTPVGARDTQNNHQNWPLYTPKMPPLDISWASGISELETAVRWLTEKDNYFQLLRHCPKKNRRRFTNHAMTPYVQQLLDADILEPADKEKILAWCKVFPLPEPTKQRFRLIIEPRDLNDIWKSTGFPYTSLPQIDDIRRLVLEALGGSITVADLKCYYYQLELAEDIRNFYGVQIGEGFYRLKRLPMGASISVYVAHTISQYIHRHLLAPSVKSLTYIDNWYAAGEHKDAYSMCPALLSENMSGTQVTILGVDVDTVARTLKLGKKYERHVPFLREAMNRTLTHAEMWKVLGVVMRYILVACRPLHDKYYLMCMIRRAARNLALDEELWETPLKCSPAEKAQLGELVAEACAMETYKIVSPTSDKEPTVIFTDASAKAWGAVRIEQETLHVTSSTLPEMPIHEGEATAVLEGLRDCHHSHAIAIIVDNSIVAQALVKGHSTNQVVNDLCGVI</sequence>
<gene>
    <name evidence="2" type="ORF">BSAL_55720c</name>
</gene>
<dbReference type="AlphaFoldDB" id="A0A0S4IJ36"/>
<feature type="compositionally biased region" description="Polar residues" evidence="1">
    <location>
        <begin position="26"/>
        <end position="38"/>
    </location>
</feature>
<dbReference type="PANTHER" id="PTHR33050">
    <property type="entry name" value="REVERSE TRANSCRIPTASE DOMAIN-CONTAINING PROTEIN"/>
    <property type="match status" value="1"/>
</dbReference>
<reference evidence="3" key="1">
    <citation type="submission" date="2015-09" db="EMBL/GenBank/DDBJ databases">
        <authorList>
            <consortium name="Pathogen Informatics"/>
        </authorList>
    </citation>
    <scope>NUCLEOTIDE SEQUENCE [LARGE SCALE GENOMIC DNA]</scope>
    <source>
        <strain evidence="3">Lake Konstanz</strain>
    </source>
</reference>
<dbReference type="VEuPathDB" id="TriTrypDB:BSAL_55720c"/>
<dbReference type="InterPro" id="IPR043128">
    <property type="entry name" value="Rev_trsase/Diguanyl_cyclase"/>
</dbReference>
<dbReference type="Gene3D" id="3.10.10.10">
    <property type="entry name" value="HIV Type 1 Reverse Transcriptase, subunit A, domain 1"/>
    <property type="match status" value="1"/>
</dbReference>
<feature type="region of interest" description="Disordered" evidence="1">
    <location>
        <begin position="1"/>
        <end position="45"/>
    </location>
</feature>
<protein>
    <recommendedName>
        <fullName evidence="4">Reverse transcriptase domain-containing protein</fullName>
    </recommendedName>
</protein>
<dbReference type="Proteomes" id="UP000051952">
    <property type="component" value="Unassembled WGS sequence"/>
</dbReference>
<dbReference type="InterPro" id="IPR043502">
    <property type="entry name" value="DNA/RNA_pol_sf"/>
</dbReference>
<evidence type="ECO:0000313" key="2">
    <source>
        <dbReference type="EMBL" id="CUE74388.1"/>
    </source>
</evidence>
<dbReference type="PANTHER" id="PTHR33050:SF7">
    <property type="entry name" value="RIBONUCLEASE H"/>
    <property type="match status" value="1"/>
</dbReference>
<keyword evidence="3" id="KW-1185">Reference proteome</keyword>
<dbReference type="Gene3D" id="3.30.70.270">
    <property type="match status" value="1"/>
</dbReference>
<accession>A0A0S4IJ36</accession>
<dbReference type="OrthoDB" id="420169at2759"/>
<evidence type="ECO:0008006" key="4">
    <source>
        <dbReference type="Google" id="ProtNLM"/>
    </source>
</evidence>
<dbReference type="EMBL" id="CYKH01000163">
    <property type="protein sequence ID" value="CUE74388.1"/>
    <property type="molecule type" value="Genomic_DNA"/>
</dbReference>